<evidence type="ECO:0000313" key="1">
    <source>
        <dbReference type="EMBL" id="MDT0134890.1"/>
    </source>
</evidence>
<dbReference type="Proteomes" id="UP001252207">
    <property type="component" value="Unassembled WGS sequence"/>
</dbReference>
<proteinExistence type="predicted"/>
<evidence type="ECO:0000313" key="2">
    <source>
        <dbReference type="Proteomes" id="UP001252207"/>
    </source>
</evidence>
<keyword evidence="2" id="KW-1185">Reference proteome</keyword>
<accession>A0ABU2J1V8</accession>
<sequence>MDKNPKKDLFSPNKTEMRMEFVADLVAYLREKYGDEACDSTVMPELLLTASLVLSGKYHTELCFK</sequence>
<protein>
    <submittedName>
        <fullName evidence="1">Uncharacterized protein</fullName>
    </submittedName>
</protein>
<comment type="caution">
    <text evidence="1">The sequence shown here is derived from an EMBL/GenBank/DDBJ whole genome shotgun (WGS) entry which is preliminary data.</text>
</comment>
<name>A0ABU2J1V8_9GAMM</name>
<dbReference type="EMBL" id="JANAVW010000001">
    <property type="protein sequence ID" value="MDT0134890.1"/>
    <property type="molecule type" value="Genomic_DNA"/>
</dbReference>
<dbReference type="RefSeq" id="WP_282971797.1">
    <property type="nucleotide sequence ID" value="NZ_CP145912.1"/>
</dbReference>
<reference evidence="1 2" key="1">
    <citation type="submission" date="2022-06" db="EMBL/GenBank/DDBJ databases">
        <title>Chromosome and plasmid sequencings of Enterobacteriales species co-exiting double carbapenemases.</title>
        <authorList>
            <person name="Fu Y."/>
        </authorList>
    </citation>
    <scope>NUCLEOTIDE SEQUENCE [LARGE SCALE GENOMIC DNA]</scope>
    <source>
        <strain evidence="1 2">21030615019</strain>
    </source>
</reference>
<gene>
    <name evidence="1" type="ORF">NLX89_16285</name>
</gene>
<organism evidence="1 2">
    <name type="scientific">Providencia huaxiensis</name>
    <dbReference type="NCBI Taxonomy" id="2027290"/>
    <lineage>
        <taxon>Bacteria</taxon>
        <taxon>Pseudomonadati</taxon>
        <taxon>Pseudomonadota</taxon>
        <taxon>Gammaproteobacteria</taxon>
        <taxon>Enterobacterales</taxon>
        <taxon>Morganellaceae</taxon>
        <taxon>Providencia</taxon>
    </lineage>
</organism>
<dbReference type="GeneID" id="89491333"/>